<dbReference type="InterPro" id="IPR001296">
    <property type="entry name" value="Glyco_trans_1"/>
</dbReference>
<dbReference type="EMBL" id="JABEQM010000003">
    <property type="protein sequence ID" value="MBB2200957.1"/>
    <property type="molecule type" value="Genomic_DNA"/>
</dbReference>
<dbReference type="AlphaFoldDB" id="A0A7W4K639"/>
<keyword evidence="4" id="KW-1185">Reference proteome</keyword>
<organism evidence="3 4">
    <name type="scientific">Gluconacetobacter tumulisoli</name>
    <dbReference type="NCBI Taxonomy" id="1286189"/>
    <lineage>
        <taxon>Bacteria</taxon>
        <taxon>Pseudomonadati</taxon>
        <taxon>Pseudomonadota</taxon>
        <taxon>Alphaproteobacteria</taxon>
        <taxon>Acetobacterales</taxon>
        <taxon>Acetobacteraceae</taxon>
        <taxon>Gluconacetobacter</taxon>
    </lineage>
</organism>
<feature type="domain" description="Glycosyl transferase family 1" evidence="1">
    <location>
        <begin position="208"/>
        <end position="365"/>
    </location>
</feature>
<dbReference type="Proteomes" id="UP000578030">
    <property type="component" value="Unassembled WGS sequence"/>
</dbReference>
<keyword evidence="3" id="KW-0808">Transferase</keyword>
<evidence type="ECO:0000259" key="1">
    <source>
        <dbReference type="Pfam" id="PF00534"/>
    </source>
</evidence>
<dbReference type="CDD" id="cd05844">
    <property type="entry name" value="GT4-like"/>
    <property type="match status" value="1"/>
</dbReference>
<comment type="caution">
    <text evidence="3">The sequence shown here is derived from an EMBL/GenBank/DDBJ whole genome shotgun (WGS) entry which is preliminary data.</text>
</comment>
<dbReference type="Pfam" id="PF13439">
    <property type="entry name" value="Glyco_transf_4"/>
    <property type="match status" value="1"/>
</dbReference>
<evidence type="ECO:0000259" key="2">
    <source>
        <dbReference type="Pfam" id="PF13439"/>
    </source>
</evidence>
<sequence length="394" mass="43094">MLQKIGNLTDCPTVGIYRTEILPLSETFVRDQSLALQRWNPVMIGERLVDRLPLEGLTARARYVGPATMPQRARSLLARTLDMPPPGLTRIARRVRPSLIHAHFGFDGVEAWHLAHSLSVPLLVTLHGADITTHMDWFAAGRSGRRWKTYPRRLERLASRPEVSFVAVSDHIRDAAIAVGLPAERIHIRHIGIDPARFTPQDPSPGRRPPLILFLGRLVEKKGCRFLIEAFRRIGNILPAARLIVAGDGPERASLEAQAATISNVAFTGAVSRDRVQDLMHQARIFCLPSITATSGDAEGLPLVLLEAQASGVPVVTSARGGVTEGIIDGQTGYAFAEGDVDALTDRLMAVLTDDALADRLGAAGSRFVRQRHDIRACTDALEDLYDRLAAPRP</sequence>
<dbReference type="InterPro" id="IPR028098">
    <property type="entry name" value="Glyco_trans_4-like_N"/>
</dbReference>
<accession>A0A7W4K639</accession>
<dbReference type="Pfam" id="PF00534">
    <property type="entry name" value="Glycos_transf_1"/>
    <property type="match status" value="1"/>
</dbReference>
<reference evidence="3 4" key="1">
    <citation type="submission" date="2020-04" db="EMBL/GenBank/DDBJ databases">
        <title>Description of novel Gluconacetobacter.</title>
        <authorList>
            <person name="Sombolestani A."/>
        </authorList>
    </citation>
    <scope>NUCLEOTIDE SEQUENCE [LARGE SCALE GENOMIC DNA]</scope>
    <source>
        <strain evidence="3 4">LMG 27802</strain>
    </source>
</reference>
<feature type="domain" description="Glycosyltransferase subfamily 4-like N-terminal" evidence="2">
    <location>
        <begin position="76"/>
        <end position="197"/>
    </location>
</feature>
<protein>
    <submittedName>
        <fullName evidence="3">Glycosyltransferase</fullName>
    </submittedName>
</protein>
<dbReference type="SUPFAM" id="SSF53756">
    <property type="entry name" value="UDP-Glycosyltransferase/glycogen phosphorylase"/>
    <property type="match status" value="1"/>
</dbReference>
<dbReference type="Gene3D" id="3.40.50.2000">
    <property type="entry name" value="Glycogen Phosphorylase B"/>
    <property type="match status" value="2"/>
</dbReference>
<evidence type="ECO:0000313" key="4">
    <source>
        <dbReference type="Proteomes" id="UP000578030"/>
    </source>
</evidence>
<dbReference type="RefSeq" id="WP_182955429.1">
    <property type="nucleotide sequence ID" value="NZ_JABEQM010000003.1"/>
</dbReference>
<dbReference type="InterPro" id="IPR050194">
    <property type="entry name" value="Glycosyltransferase_grp1"/>
</dbReference>
<evidence type="ECO:0000313" key="3">
    <source>
        <dbReference type="EMBL" id="MBB2200957.1"/>
    </source>
</evidence>
<dbReference type="GO" id="GO:0016757">
    <property type="term" value="F:glycosyltransferase activity"/>
    <property type="evidence" value="ECO:0007669"/>
    <property type="project" value="InterPro"/>
</dbReference>
<dbReference type="PANTHER" id="PTHR45947:SF14">
    <property type="entry name" value="SLL1723 PROTEIN"/>
    <property type="match status" value="1"/>
</dbReference>
<proteinExistence type="predicted"/>
<gene>
    <name evidence="3" type="ORF">HLH28_05080</name>
</gene>
<name>A0A7W4K639_9PROT</name>
<dbReference type="PANTHER" id="PTHR45947">
    <property type="entry name" value="SULFOQUINOVOSYL TRANSFERASE SQD2"/>
    <property type="match status" value="1"/>
</dbReference>